<evidence type="ECO:0000256" key="1">
    <source>
        <dbReference type="SAM" id="Phobius"/>
    </source>
</evidence>
<evidence type="ECO:0000313" key="3">
    <source>
        <dbReference type="EMBL" id="MFC4267218.1"/>
    </source>
</evidence>
<keyword evidence="1" id="KW-0472">Membrane</keyword>
<organism evidence="3 4">
    <name type="scientific">Arthrobacter cryoconiti</name>
    <dbReference type="NCBI Taxonomy" id="748907"/>
    <lineage>
        <taxon>Bacteria</taxon>
        <taxon>Bacillati</taxon>
        <taxon>Actinomycetota</taxon>
        <taxon>Actinomycetes</taxon>
        <taxon>Micrococcales</taxon>
        <taxon>Micrococcaceae</taxon>
        <taxon>Arthrobacter</taxon>
    </lineage>
</organism>
<sequence>MPTLTTPIENKERGSATMFFIVLFVGLLLAIGLVVDGGAKTAGFQEARAVAESAARAAAGSIDGNSVAGGTPLVNPYAAQAAAESYISASGLSGGATVSGTTVTVTVTKTSPTIFLSAIGIRSLNSTATATAQLLKQ</sequence>
<feature type="transmembrane region" description="Helical" evidence="1">
    <location>
        <begin position="16"/>
        <end position="35"/>
    </location>
</feature>
<dbReference type="Proteomes" id="UP001595773">
    <property type="component" value="Unassembled WGS sequence"/>
</dbReference>
<reference evidence="4" key="1">
    <citation type="journal article" date="2019" name="Int. J. Syst. Evol. Microbiol.">
        <title>The Global Catalogue of Microorganisms (GCM) 10K type strain sequencing project: providing services to taxonomists for standard genome sequencing and annotation.</title>
        <authorList>
            <consortium name="The Broad Institute Genomics Platform"/>
            <consortium name="The Broad Institute Genome Sequencing Center for Infectious Disease"/>
            <person name="Wu L."/>
            <person name="Ma J."/>
        </authorList>
    </citation>
    <scope>NUCLEOTIDE SEQUENCE [LARGE SCALE GENOMIC DNA]</scope>
    <source>
        <strain evidence="4">CGMCC 1.10698</strain>
    </source>
</reference>
<evidence type="ECO:0000313" key="4">
    <source>
        <dbReference type="Proteomes" id="UP001595773"/>
    </source>
</evidence>
<dbReference type="EMBL" id="JBHSCQ010000024">
    <property type="protein sequence ID" value="MFC4267218.1"/>
    <property type="molecule type" value="Genomic_DNA"/>
</dbReference>
<keyword evidence="1" id="KW-0812">Transmembrane</keyword>
<comment type="caution">
    <text evidence="3">The sequence shown here is derived from an EMBL/GenBank/DDBJ whole genome shotgun (WGS) entry which is preliminary data.</text>
</comment>
<accession>A0ABV8R5F6</accession>
<gene>
    <name evidence="3" type="ORF">ACFOW9_16550</name>
</gene>
<dbReference type="InterPro" id="IPR028087">
    <property type="entry name" value="Tad_N"/>
</dbReference>
<proteinExistence type="predicted"/>
<dbReference type="Pfam" id="PF13400">
    <property type="entry name" value="Tad"/>
    <property type="match status" value="1"/>
</dbReference>
<feature type="domain" description="Putative Flp pilus-assembly TadG-like N-terminal" evidence="2">
    <location>
        <begin position="14"/>
        <end position="60"/>
    </location>
</feature>
<evidence type="ECO:0000259" key="2">
    <source>
        <dbReference type="Pfam" id="PF13400"/>
    </source>
</evidence>
<name>A0ABV8R5F6_9MICC</name>
<protein>
    <submittedName>
        <fullName evidence="3">Pilus assembly protein TadG-related protein</fullName>
    </submittedName>
</protein>
<keyword evidence="1" id="KW-1133">Transmembrane helix</keyword>
<dbReference type="RefSeq" id="WP_230068279.1">
    <property type="nucleotide sequence ID" value="NZ_BAABLL010000017.1"/>
</dbReference>
<keyword evidence="4" id="KW-1185">Reference proteome</keyword>